<dbReference type="EMBL" id="CAJJDM010000043">
    <property type="protein sequence ID" value="CAD8068921.1"/>
    <property type="molecule type" value="Genomic_DNA"/>
</dbReference>
<evidence type="ECO:0000313" key="1">
    <source>
        <dbReference type="EMBL" id="CAD8068921.1"/>
    </source>
</evidence>
<protein>
    <submittedName>
        <fullName evidence="1">Uncharacterized protein</fullName>
    </submittedName>
</protein>
<reference evidence="1" key="1">
    <citation type="submission" date="2021-01" db="EMBL/GenBank/DDBJ databases">
        <authorList>
            <consortium name="Genoscope - CEA"/>
            <person name="William W."/>
        </authorList>
    </citation>
    <scope>NUCLEOTIDE SEQUENCE</scope>
</reference>
<gene>
    <name evidence="1" type="ORF">PPRIM_AZ9-3.1.T0430093</name>
</gene>
<comment type="caution">
    <text evidence="1">The sequence shown here is derived from an EMBL/GenBank/DDBJ whole genome shotgun (WGS) entry which is preliminary data.</text>
</comment>
<evidence type="ECO:0000313" key="2">
    <source>
        <dbReference type="Proteomes" id="UP000688137"/>
    </source>
</evidence>
<keyword evidence="2" id="KW-1185">Reference proteome</keyword>
<dbReference type="AlphaFoldDB" id="A0A8S1LT89"/>
<proteinExistence type="predicted"/>
<dbReference type="Proteomes" id="UP000688137">
    <property type="component" value="Unassembled WGS sequence"/>
</dbReference>
<organism evidence="1 2">
    <name type="scientific">Paramecium primaurelia</name>
    <dbReference type="NCBI Taxonomy" id="5886"/>
    <lineage>
        <taxon>Eukaryota</taxon>
        <taxon>Sar</taxon>
        <taxon>Alveolata</taxon>
        <taxon>Ciliophora</taxon>
        <taxon>Intramacronucleata</taxon>
        <taxon>Oligohymenophorea</taxon>
        <taxon>Peniculida</taxon>
        <taxon>Parameciidae</taxon>
        <taxon>Paramecium</taxon>
    </lineage>
</organism>
<sequence length="58" mass="6946">MILQCDQGDIIIIVEQNLKNNGRMKNNIFMKSNDGQMVQNLKYKLKFKRNMIKGYYNF</sequence>
<name>A0A8S1LT89_PARPR</name>
<accession>A0A8S1LT89</accession>